<dbReference type="AlphaFoldDB" id="G7E3A7"/>
<dbReference type="Pfam" id="PF12296">
    <property type="entry name" value="HsbA"/>
    <property type="match status" value="1"/>
</dbReference>
<protein>
    <submittedName>
        <fullName evidence="1">Uncharacterized protein</fullName>
    </submittedName>
</protein>
<dbReference type="InParanoid" id="G7E3A7"/>
<sequence>MAAQLMKDLEKVESKVAKLGKIIAKGTSIGLIDATKLGSMTRKVTGKVKKATVTAEKTTISPAEGAKLIAFMQALTATSAKNLDAIAALKPHLSGKLHVGGLVKMNLSQLGKRLWQAQEALAKTLVARSPTPELKAKGEALRVDFNGKICQALAVYANESGGEDKAGEEDDEDSD</sequence>
<dbReference type="eggNOG" id="ENOG502T1CB">
    <property type="taxonomic scope" value="Eukaryota"/>
</dbReference>
<reference evidence="1 2" key="2">
    <citation type="journal article" date="2012" name="Open Biol.">
        <title>Characteristics of nucleosomes and linker DNA regions on the genome of the basidiomycete Mixia osmundae revealed by mono- and dinucleosome mapping.</title>
        <authorList>
            <person name="Nishida H."/>
            <person name="Kondo S."/>
            <person name="Matsumoto T."/>
            <person name="Suzuki Y."/>
            <person name="Yoshikawa H."/>
            <person name="Taylor T.D."/>
            <person name="Sugiyama J."/>
        </authorList>
    </citation>
    <scope>NUCLEOTIDE SEQUENCE [LARGE SCALE GENOMIC DNA]</scope>
    <source>
        <strain evidence="2">CBS 9802 / IAM 14324 / JCM 22182 / KY 12970</strain>
    </source>
</reference>
<dbReference type="STRING" id="764103.G7E3A7"/>
<dbReference type="Proteomes" id="UP000009131">
    <property type="component" value="Unassembled WGS sequence"/>
</dbReference>
<proteinExistence type="predicted"/>
<dbReference type="EMBL" id="BABT02000119">
    <property type="protein sequence ID" value="GAA97317.1"/>
    <property type="molecule type" value="Genomic_DNA"/>
</dbReference>
<keyword evidence="2" id="KW-1185">Reference proteome</keyword>
<dbReference type="HOGENOM" id="CLU_127211_0_0_1"/>
<gene>
    <name evidence="1" type="primary">Mo03995</name>
    <name evidence="1" type="ORF">E5Q_03995</name>
</gene>
<reference evidence="1 2" key="1">
    <citation type="journal article" date="2011" name="J. Gen. Appl. Microbiol.">
        <title>Draft genome sequencing of the enigmatic basidiomycete Mixia osmundae.</title>
        <authorList>
            <person name="Nishida H."/>
            <person name="Nagatsuka Y."/>
            <person name="Sugiyama J."/>
        </authorList>
    </citation>
    <scope>NUCLEOTIDE SEQUENCE [LARGE SCALE GENOMIC DNA]</scope>
    <source>
        <strain evidence="2">CBS 9802 / IAM 14324 / JCM 22182 / KY 12970</strain>
    </source>
</reference>
<dbReference type="RefSeq" id="XP_014567921.1">
    <property type="nucleotide sequence ID" value="XM_014712435.1"/>
</dbReference>
<comment type="caution">
    <text evidence="1">The sequence shown here is derived from an EMBL/GenBank/DDBJ whole genome shotgun (WGS) entry which is preliminary data.</text>
</comment>
<name>G7E3A7_MIXOS</name>
<organism evidence="1 2">
    <name type="scientific">Mixia osmundae (strain CBS 9802 / IAM 14324 / JCM 22182 / KY 12970)</name>
    <dbReference type="NCBI Taxonomy" id="764103"/>
    <lineage>
        <taxon>Eukaryota</taxon>
        <taxon>Fungi</taxon>
        <taxon>Dikarya</taxon>
        <taxon>Basidiomycota</taxon>
        <taxon>Pucciniomycotina</taxon>
        <taxon>Mixiomycetes</taxon>
        <taxon>Mixiales</taxon>
        <taxon>Mixiaceae</taxon>
        <taxon>Mixia</taxon>
    </lineage>
</organism>
<evidence type="ECO:0000313" key="1">
    <source>
        <dbReference type="EMBL" id="GAA97317.1"/>
    </source>
</evidence>
<accession>G7E3A7</accession>
<dbReference type="InterPro" id="IPR021054">
    <property type="entry name" value="Cell_wall_mannoprotein_1"/>
</dbReference>
<evidence type="ECO:0000313" key="2">
    <source>
        <dbReference type="Proteomes" id="UP000009131"/>
    </source>
</evidence>